<dbReference type="EMBL" id="JNVN01003775">
    <property type="protein sequence ID" value="KHJ30674.1"/>
    <property type="molecule type" value="Genomic_DNA"/>
</dbReference>
<evidence type="ECO:0000256" key="1">
    <source>
        <dbReference type="ARBA" id="ARBA00004173"/>
    </source>
</evidence>
<evidence type="ECO:0000256" key="2">
    <source>
        <dbReference type="ARBA" id="ARBA00005594"/>
    </source>
</evidence>
<dbReference type="AlphaFoldDB" id="A0A0B1P1I0"/>
<dbReference type="Proteomes" id="UP000030854">
    <property type="component" value="Unassembled WGS sequence"/>
</dbReference>
<dbReference type="NCBIfam" id="TIGR00233">
    <property type="entry name" value="trpS"/>
    <property type="match status" value="1"/>
</dbReference>
<comment type="similarity">
    <text evidence="2 10">Belongs to the class-I aminoacyl-tRNA synthetase family.</text>
</comment>
<keyword evidence="6 10" id="KW-0067">ATP-binding</keyword>
<dbReference type="PRINTS" id="PR01039">
    <property type="entry name" value="TRNASYNTHTRP"/>
</dbReference>
<keyword evidence="5 10" id="KW-0547">Nucleotide-binding</keyword>
<keyword evidence="12" id="KW-1185">Reference proteome</keyword>
<dbReference type="GO" id="GO:0005759">
    <property type="term" value="C:mitochondrial matrix"/>
    <property type="evidence" value="ECO:0007669"/>
    <property type="project" value="TreeGrafter"/>
</dbReference>
<evidence type="ECO:0000256" key="3">
    <source>
        <dbReference type="ARBA" id="ARBA00013161"/>
    </source>
</evidence>
<keyword evidence="7 10" id="KW-0648">Protein biosynthesis</keyword>
<dbReference type="InterPro" id="IPR050203">
    <property type="entry name" value="Trp-tRNA_synthetase"/>
</dbReference>
<dbReference type="GO" id="GO:0005524">
    <property type="term" value="F:ATP binding"/>
    <property type="evidence" value="ECO:0007669"/>
    <property type="project" value="UniProtKB-KW"/>
</dbReference>
<keyword evidence="8 10" id="KW-0030">Aminoacyl-tRNA synthetase</keyword>
<dbReference type="HOGENOM" id="CLU_029244_1_0_1"/>
<dbReference type="Pfam" id="PF00579">
    <property type="entry name" value="tRNA-synt_1b"/>
    <property type="match status" value="1"/>
</dbReference>
<dbReference type="GO" id="GO:0070183">
    <property type="term" value="P:mitochondrial tryptophanyl-tRNA aminoacylation"/>
    <property type="evidence" value="ECO:0007669"/>
    <property type="project" value="EnsemblFungi"/>
</dbReference>
<evidence type="ECO:0000256" key="5">
    <source>
        <dbReference type="ARBA" id="ARBA00022741"/>
    </source>
</evidence>
<evidence type="ECO:0000256" key="4">
    <source>
        <dbReference type="ARBA" id="ARBA00022598"/>
    </source>
</evidence>
<keyword evidence="4 10" id="KW-0436">Ligase</keyword>
<name>A0A0B1P1I0_UNCNE</name>
<dbReference type="PANTHER" id="PTHR43766:SF1">
    <property type="entry name" value="TRYPTOPHAN--TRNA LIGASE, MITOCHONDRIAL"/>
    <property type="match status" value="1"/>
</dbReference>
<dbReference type="InterPro" id="IPR014729">
    <property type="entry name" value="Rossmann-like_a/b/a_fold"/>
</dbReference>
<organism evidence="11 12">
    <name type="scientific">Uncinula necator</name>
    <name type="common">Grape powdery mildew</name>
    <dbReference type="NCBI Taxonomy" id="52586"/>
    <lineage>
        <taxon>Eukaryota</taxon>
        <taxon>Fungi</taxon>
        <taxon>Dikarya</taxon>
        <taxon>Ascomycota</taxon>
        <taxon>Pezizomycotina</taxon>
        <taxon>Leotiomycetes</taxon>
        <taxon>Erysiphales</taxon>
        <taxon>Erysiphaceae</taxon>
        <taxon>Erysiphe</taxon>
    </lineage>
</organism>
<evidence type="ECO:0000256" key="6">
    <source>
        <dbReference type="ARBA" id="ARBA00022840"/>
    </source>
</evidence>
<dbReference type="EC" id="6.1.1.2" evidence="3"/>
<comment type="subcellular location">
    <subcellularLocation>
        <location evidence="1">Mitochondrion</location>
    </subcellularLocation>
</comment>
<comment type="caution">
    <text evidence="11">The sequence shown here is derived from an EMBL/GenBank/DDBJ whole genome shotgun (WGS) entry which is preliminary data.</text>
</comment>
<evidence type="ECO:0000256" key="7">
    <source>
        <dbReference type="ARBA" id="ARBA00022917"/>
    </source>
</evidence>
<protein>
    <recommendedName>
        <fullName evidence="3">tryptophan--tRNA ligase</fullName>
        <ecNumber evidence="3">6.1.1.2</ecNumber>
    </recommendedName>
    <alternativeName>
        <fullName evidence="9">Tryptophanyl-tRNA synthetase</fullName>
    </alternativeName>
</protein>
<reference evidence="11 12" key="1">
    <citation type="journal article" date="2014" name="BMC Genomics">
        <title>Adaptive genomic structural variation in the grape powdery mildew pathogen, Erysiphe necator.</title>
        <authorList>
            <person name="Jones L."/>
            <person name="Riaz S."/>
            <person name="Morales-Cruz A."/>
            <person name="Amrine K.C."/>
            <person name="McGuire B."/>
            <person name="Gubler W.D."/>
            <person name="Walker M.A."/>
            <person name="Cantu D."/>
        </authorList>
    </citation>
    <scope>NUCLEOTIDE SEQUENCE [LARGE SCALE GENOMIC DNA]</scope>
    <source>
        <strain evidence="12">c</strain>
    </source>
</reference>
<evidence type="ECO:0000256" key="10">
    <source>
        <dbReference type="RuleBase" id="RU363036"/>
    </source>
</evidence>
<dbReference type="SUPFAM" id="SSF52374">
    <property type="entry name" value="Nucleotidylyl transferase"/>
    <property type="match status" value="1"/>
</dbReference>
<proteinExistence type="inferred from homology"/>
<dbReference type="OMA" id="GWGQFKP"/>
<evidence type="ECO:0000256" key="9">
    <source>
        <dbReference type="ARBA" id="ARBA00030268"/>
    </source>
</evidence>
<evidence type="ECO:0000313" key="11">
    <source>
        <dbReference type="EMBL" id="KHJ30674.1"/>
    </source>
</evidence>
<evidence type="ECO:0000256" key="8">
    <source>
        <dbReference type="ARBA" id="ARBA00023146"/>
    </source>
</evidence>
<dbReference type="CDD" id="cd00806">
    <property type="entry name" value="TrpRS_core"/>
    <property type="match status" value="1"/>
</dbReference>
<dbReference type="PANTHER" id="PTHR43766">
    <property type="entry name" value="TRYPTOPHAN--TRNA LIGASE, MITOCHONDRIAL"/>
    <property type="match status" value="1"/>
</dbReference>
<dbReference type="Gene3D" id="3.40.50.620">
    <property type="entry name" value="HUPs"/>
    <property type="match status" value="1"/>
</dbReference>
<dbReference type="FunFam" id="1.10.240.10:FF:000002">
    <property type="entry name" value="Tryptophan--tRNA ligase"/>
    <property type="match status" value="1"/>
</dbReference>
<sequence>MINWVKLQESENNDTKLIFSVADLHALTMPQKPGNFKKARMQTLASMLAVGLDEERCTIFIQSQFGIVTELMWILSCTASLGYLSRMTQWKSKTGLNNPSTLENSTNSTKKKLGLFSYPVLQAADILIHRATHVPVGADQAQHLEFARECATNFNSAYSPVFVRPETILSPTKRIKSLTNQKVKMSKSSGSKNSRILITDTKEEINEKFLGAITDSENRVSWDPEIRPEVANLLTILSAFDTLGRSPQELAKSMEDMKLRELKSLLSKSVEEKLSPIRENYNKLIADDDHLNKVAARGLEKAYETGRRNMRLVKDAIGLC</sequence>
<dbReference type="InterPro" id="IPR002306">
    <property type="entry name" value="Trp-tRNA-ligase"/>
</dbReference>
<dbReference type="STRING" id="52586.A0A0B1P1I0"/>
<dbReference type="GO" id="GO:0004830">
    <property type="term" value="F:tryptophan-tRNA ligase activity"/>
    <property type="evidence" value="ECO:0007669"/>
    <property type="project" value="UniProtKB-EC"/>
</dbReference>
<dbReference type="InterPro" id="IPR002305">
    <property type="entry name" value="aa-tRNA-synth_Ic"/>
</dbReference>
<accession>A0A0B1P1I0</accession>
<dbReference type="Gene3D" id="1.10.240.10">
    <property type="entry name" value="Tyrosyl-Transfer RNA Synthetase"/>
    <property type="match status" value="1"/>
</dbReference>
<evidence type="ECO:0000313" key="12">
    <source>
        <dbReference type="Proteomes" id="UP000030854"/>
    </source>
</evidence>
<gene>
    <name evidence="11" type="ORF">EV44_g2322</name>
</gene>